<sequence>MIHLSQAAASEINRLKAKQHSTSLFRLTAKPGGCYDWFYEMSFDEKIKEGDRIFDINNIQVVIDNASYNYINGLAIDYSEDLMGGAFRFQNPQAIVTCGCGNSFSTTAPSNV</sequence>
<dbReference type="Proteomes" id="UP000217507">
    <property type="component" value="Chromosome"/>
</dbReference>
<gene>
    <name evidence="2" type="ORF">NIES23_27560</name>
</gene>
<dbReference type="InterPro" id="IPR035903">
    <property type="entry name" value="HesB-like_dom_sf"/>
</dbReference>
<evidence type="ECO:0000259" key="1">
    <source>
        <dbReference type="Pfam" id="PF01521"/>
    </source>
</evidence>
<dbReference type="InterPro" id="IPR017870">
    <property type="entry name" value="FeS_cluster_insertion_CS"/>
</dbReference>
<organism evidence="2 3">
    <name type="scientific">Trichormus variabilis NIES-23</name>
    <dbReference type="NCBI Taxonomy" id="1973479"/>
    <lineage>
        <taxon>Bacteria</taxon>
        <taxon>Bacillati</taxon>
        <taxon>Cyanobacteriota</taxon>
        <taxon>Cyanophyceae</taxon>
        <taxon>Nostocales</taxon>
        <taxon>Nostocaceae</taxon>
        <taxon>Trichormus</taxon>
    </lineage>
</organism>
<dbReference type="PROSITE" id="PS01152">
    <property type="entry name" value="HESB"/>
    <property type="match status" value="1"/>
</dbReference>
<evidence type="ECO:0000313" key="3">
    <source>
        <dbReference type="Proteomes" id="UP000217507"/>
    </source>
</evidence>
<dbReference type="AlphaFoldDB" id="A0A1Z4KLU1"/>
<evidence type="ECO:0000313" key="2">
    <source>
        <dbReference type="EMBL" id="BAY69956.1"/>
    </source>
</evidence>
<proteinExistence type="predicted"/>
<dbReference type="EMBL" id="AP018216">
    <property type="protein sequence ID" value="BAY69956.1"/>
    <property type="molecule type" value="Genomic_DNA"/>
</dbReference>
<dbReference type="InterPro" id="IPR016092">
    <property type="entry name" value="ATAP"/>
</dbReference>
<name>A0A1Z4KLU1_ANAVA</name>
<dbReference type="GO" id="GO:0051537">
    <property type="term" value="F:2 iron, 2 sulfur cluster binding"/>
    <property type="evidence" value="ECO:0007669"/>
    <property type="project" value="TreeGrafter"/>
</dbReference>
<accession>A0A1Z4KLU1</accession>
<protein>
    <recommendedName>
        <fullName evidence="1">Core domain-containing protein</fullName>
    </recommendedName>
</protein>
<dbReference type="Gene3D" id="2.60.300.12">
    <property type="entry name" value="HesB-like domain"/>
    <property type="match status" value="1"/>
</dbReference>
<dbReference type="GO" id="GO:0005506">
    <property type="term" value="F:iron ion binding"/>
    <property type="evidence" value="ECO:0007669"/>
    <property type="project" value="TreeGrafter"/>
</dbReference>
<dbReference type="InterPro" id="IPR000361">
    <property type="entry name" value="ATAP_core_dom"/>
</dbReference>
<dbReference type="NCBIfam" id="TIGR00049">
    <property type="entry name" value="iron-sulfur cluster assembly accessory protein"/>
    <property type="match status" value="1"/>
</dbReference>
<dbReference type="PANTHER" id="PTHR43011">
    <property type="entry name" value="IRON-SULFUR CLUSTER ASSEMBLY 2 HOMOLOG, MITOCHONDRIAL"/>
    <property type="match status" value="1"/>
</dbReference>
<reference evidence="2 3" key="1">
    <citation type="submission" date="2017-06" db="EMBL/GenBank/DDBJ databases">
        <title>Genome sequencing of cyanobaciteial culture collection at National Institute for Environmental Studies (NIES).</title>
        <authorList>
            <person name="Hirose Y."/>
            <person name="Shimura Y."/>
            <person name="Fujisawa T."/>
            <person name="Nakamura Y."/>
            <person name="Kawachi M."/>
        </authorList>
    </citation>
    <scope>NUCLEOTIDE SEQUENCE [LARGE SCALE GENOMIC DNA]</scope>
    <source>
        <strain evidence="2 3">NIES-23</strain>
    </source>
</reference>
<dbReference type="Pfam" id="PF01521">
    <property type="entry name" value="Fe-S_biosyn"/>
    <property type="match status" value="1"/>
</dbReference>
<dbReference type="PANTHER" id="PTHR43011:SF1">
    <property type="entry name" value="IRON-SULFUR CLUSTER ASSEMBLY 2 HOMOLOG, MITOCHONDRIAL"/>
    <property type="match status" value="1"/>
</dbReference>
<dbReference type="GO" id="GO:0016226">
    <property type="term" value="P:iron-sulfur cluster assembly"/>
    <property type="evidence" value="ECO:0007669"/>
    <property type="project" value="InterPro"/>
</dbReference>
<feature type="domain" description="Core" evidence="1">
    <location>
        <begin position="2"/>
        <end position="102"/>
    </location>
</feature>
<dbReference type="GO" id="GO:0051539">
    <property type="term" value="F:4 iron, 4 sulfur cluster binding"/>
    <property type="evidence" value="ECO:0007669"/>
    <property type="project" value="TreeGrafter"/>
</dbReference>
<dbReference type="SUPFAM" id="SSF89360">
    <property type="entry name" value="HesB-like domain"/>
    <property type="match status" value="1"/>
</dbReference>